<keyword evidence="1" id="KW-0812">Transmembrane</keyword>
<keyword evidence="1" id="KW-0472">Membrane</keyword>
<evidence type="ECO:0000256" key="1">
    <source>
        <dbReference type="SAM" id="Phobius"/>
    </source>
</evidence>
<proteinExistence type="predicted"/>
<dbReference type="AlphaFoldDB" id="A0A0U9HCK6"/>
<protein>
    <submittedName>
        <fullName evidence="2">Integrase core domain protein</fullName>
    </submittedName>
</protein>
<reference evidence="3" key="1">
    <citation type="submission" date="2015-07" db="EMBL/GenBank/DDBJ databases">
        <title>Draft Genome Sequence of Oceanobacillus picturae Heshi-B3 that Was Isolated from Fermented Rice Bran with Aging Salted Mackerel, Which Was Named Heshiko as Traditional Fermented Seafood in Japan.</title>
        <authorList>
            <person name="Akuzawa S."/>
            <person name="Nakagawa J."/>
            <person name="Kanekatsu T."/>
            <person name="Kanesaki Y."/>
            <person name="Suzuki T."/>
        </authorList>
    </citation>
    <scope>NUCLEOTIDE SEQUENCE [LARGE SCALE GENOMIC DNA]</scope>
    <source>
        <strain evidence="3">Heshi-B3</strain>
    </source>
</reference>
<dbReference type="RefSeq" id="WP_058950781.1">
    <property type="nucleotide sequence ID" value="NZ_BBXV01000036.1"/>
</dbReference>
<feature type="transmembrane region" description="Helical" evidence="1">
    <location>
        <begin position="29"/>
        <end position="47"/>
    </location>
</feature>
<dbReference type="EMBL" id="BBXV01000036">
    <property type="protein sequence ID" value="GAQ19009.1"/>
    <property type="molecule type" value="Genomic_DNA"/>
</dbReference>
<feature type="transmembrane region" description="Helical" evidence="1">
    <location>
        <begin position="59"/>
        <end position="75"/>
    </location>
</feature>
<accession>A0A0U9HCK6</accession>
<reference evidence="2 3" key="2">
    <citation type="journal article" date="2016" name="Genome Announc.">
        <title>Draft Genome Sequence of Oceanobacillus picturae Heshi-B3, Isolated from Fermented Rice Bran in a Traditional Japanese Seafood Dish.</title>
        <authorList>
            <person name="Akuzawa S."/>
            <person name="Nagaoka J."/>
            <person name="Kanekatsu M."/>
            <person name="Kanesaki Y."/>
            <person name="Suzuki T."/>
        </authorList>
    </citation>
    <scope>NUCLEOTIDE SEQUENCE [LARGE SCALE GENOMIC DNA]</scope>
    <source>
        <strain evidence="2 3">Heshi-B3</strain>
    </source>
</reference>
<comment type="caution">
    <text evidence="2">The sequence shown here is derived from an EMBL/GenBank/DDBJ whole genome shotgun (WGS) entry which is preliminary data.</text>
</comment>
<dbReference type="OrthoDB" id="9937491at2"/>
<name>A0A0U9HCK6_9BACI</name>
<dbReference type="Proteomes" id="UP000052946">
    <property type="component" value="Unassembled WGS sequence"/>
</dbReference>
<sequence>MKWKTILTFIVLYEMLLFGVPFLDMYLSTITAYLVGGLVTIGVIYFLEKMSFFNKRAPLIVGIIILVAVVVVSLFV</sequence>
<evidence type="ECO:0000313" key="2">
    <source>
        <dbReference type="EMBL" id="GAQ19009.1"/>
    </source>
</evidence>
<evidence type="ECO:0000313" key="3">
    <source>
        <dbReference type="Proteomes" id="UP000052946"/>
    </source>
</evidence>
<feature type="transmembrane region" description="Helical" evidence="1">
    <location>
        <begin position="5"/>
        <end position="23"/>
    </location>
</feature>
<organism evidence="2 3">
    <name type="scientific">Oceanobacillus picturae</name>
    <dbReference type="NCBI Taxonomy" id="171693"/>
    <lineage>
        <taxon>Bacteria</taxon>
        <taxon>Bacillati</taxon>
        <taxon>Bacillota</taxon>
        <taxon>Bacilli</taxon>
        <taxon>Bacillales</taxon>
        <taxon>Bacillaceae</taxon>
        <taxon>Oceanobacillus</taxon>
    </lineage>
</organism>
<keyword evidence="1" id="KW-1133">Transmembrane helix</keyword>
<gene>
    <name evidence="2" type="ORF">OPHB3_2968</name>
</gene>